<accession>A0A6G4EEH8</accession>
<name>A0A6G4EEH8_CLOBO</name>
<reference evidence="1" key="1">
    <citation type="submission" date="2019-04" db="EMBL/GenBank/DDBJ databases">
        <title>Genome sequencing of Clostridium botulinum Groups I-IV and Clostridium butyricum.</title>
        <authorList>
            <person name="Brunt J."/>
            <person name="Van Vliet A.H.M."/>
            <person name="Stringer S.C."/>
            <person name="Carter A.T."/>
            <person name="Peck M.W."/>
        </authorList>
    </citation>
    <scope>NUCLEOTIDE SEQUENCE</scope>
    <source>
        <strain evidence="1">IFR 15/031</strain>
    </source>
</reference>
<evidence type="ECO:0000313" key="1">
    <source>
        <dbReference type="EMBL" id="NFH61609.1"/>
    </source>
</evidence>
<comment type="caution">
    <text evidence="1">The sequence shown here is derived from an EMBL/GenBank/DDBJ whole genome shotgun (WGS) entry which is preliminary data.</text>
</comment>
<proteinExistence type="predicted"/>
<dbReference type="InterPro" id="IPR036866">
    <property type="entry name" value="RibonucZ/Hydroxyglut_hydro"/>
</dbReference>
<evidence type="ECO:0008006" key="2">
    <source>
        <dbReference type="Google" id="ProtNLM"/>
    </source>
</evidence>
<gene>
    <name evidence="1" type="ORF">FC962_06790</name>
</gene>
<sequence>MGFSKNDDKCFGREYKNDKKVAIIQSDIQFQESLSLNLGRMTAKIFHAVPPHSDDTVLIYILEEKMLSLGDAISEGFFNDGFMDKEKLRELINLIEKTDCKFCVLSHAEPLTKSDLLYYLKSI</sequence>
<dbReference type="Gene3D" id="3.60.15.10">
    <property type="entry name" value="Ribonuclease Z/Hydroxyacylglutathione hydrolase-like"/>
    <property type="match status" value="1"/>
</dbReference>
<dbReference type="AlphaFoldDB" id="A0A6G4EEH8"/>
<dbReference type="SUPFAM" id="SSF56281">
    <property type="entry name" value="Metallo-hydrolase/oxidoreductase"/>
    <property type="match status" value="1"/>
</dbReference>
<dbReference type="RefSeq" id="WP_061318279.1">
    <property type="nucleotide sequence ID" value="NZ_CP013247.1"/>
</dbReference>
<dbReference type="EMBL" id="SWRL01000004">
    <property type="protein sequence ID" value="NFH61609.1"/>
    <property type="molecule type" value="Genomic_DNA"/>
</dbReference>
<protein>
    <recommendedName>
        <fullName evidence="2">MBL fold metallo-hydrolase</fullName>
    </recommendedName>
</protein>
<organism evidence="1">
    <name type="scientific">Clostridium botulinum</name>
    <dbReference type="NCBI Taxonomy" id="1491"/>
    <lineage>
        <taxon>Bacteria</taxon>
        <taxon>Bacillati</taxon>
        <taxon>Bacillota</taxon>
        <taxon>Clostridia</taxon>
        <taxon>Eubacteriales</taxon>
        <taxon>Clostridiaceae</taxon>
        <taxon>Clostridium</taxon>
    </lineage>
</organism>